<evidence type="ECO:0000256" key="2">
    <source>
        <dbReference type="ARBA" id="ARBA00011897"/>
    </source>
</evidence>
<reference evidence="8 9" key="1">
    <citation type="submission" date="2020-11" db="EMBL/GenBank/DDBJ databases">
        <title>Draft Genome Sequence and Secondary Metabolite Biosynthetic Potential of the Lysobacter niastensis Type strain DSM 18481.</title>
        <authorList>
            <person name="Turrini P."/>
            <person name="Artuso I."/>
            <person name="Tescari M."/>
            <person name="Lugli G.A."/>
            <person name="Frangipani E."/>
            <person name="Ventura M."/>
            <person name="Visca P."/>
        </authorList>
    </citation>
    <scope>NUCLEOTIDE SEQUENCE [LARGE SCALE GENOMIC DNA]</scope>
    <source>
        <strain evidence="8 9">DSM 18481</strain>
    </source>
</reference>
<evidence type="ECO:0000256" key="1">
    <source>
        <dbReference type="ARBA" id="ARBA00001070"/>
    </source>
</evidence>
<evidence type="ECO:0000259" key="7">
    <source>
        <dbReference type="Pfam" id="PF02897"/>
    </source>
</evidence>
<feature type="domain" description="Peptidase S9 prolyl oligopeptidase catalytic" evidence="6">
    <location>
        <begin position="474"/>
        <end position="683"/>
    </location>
</feature>
<keyword evidence="4" id="KW-0378">Hydrolase</keyword>
<dbReference type="Gene3D" id="3.40.50.1820">
    <property type="entry name" value="alpha/beta hydrolase"/>
    <property type="match status" value="1"/>
</dbReference>
<dbReference type="SUPFAM" id="SSF50993">
    <property type="entry name" value="Peptidase/esterase 'gauge' domain"/>
    <property type="match status" value="1"/>
</dbReference>
<comment type="catalytic activity">
    <reaction evidence="1">
        <text>Hydrolysis of Pro-|-Xaa &gt;&gt; Ala-|-Xaa in oligopeptides.</text>
        <dbReference type="EC" id="3.4.21.26"/>
    </reaction>
</comment>
<accession>A0ABS0B6V5</accession>
<sequence>MHAATETHFGITVDDPDRWLEDLKSKDAQDWIRAQADRTRSVLDAIPARAQVLADVERLEKTTASNIEAVVLMHGERLLIQRQDAGEDVAKLYLREGWDGEDRLLLDPEDWRKRTGKPHAMNYADPSPDGRHVVVGLSESGSEMASAYVIDLANGKVVEGPISRVRFGISWLPDSSGFFYNRENEVGPGMSAAEHQLNSQAYLHLMGQDIARDRLVFGNRYDPSLNIAPGQLPIVIASAESDWLIGMPASVDSRLTLFAAPRAELGAERIQWRKLVTTDDQARSFVLHDNALYLLTASKPNREIKRLALKNGKRSTVVAEGALPLDEVYYSGNALYYTAKTASGVGMQLNRLPWQGGKPSVVALPGMDSVFPYTVQDKVDGIAVGGVGWAHFPDVVRIDAEGRVHETNLQPPPAGVDAGQLEATIVQVPSHDGAMVPLSIVHRRDLRRDGNNPTFLQGYGAYGISTNPALVPAHFAYFDRGFVRAFCHVRGGGEKGEAWYRGGYQETKANTWKDFIACAEYLVREKYTSPSRLGISGGSAGGILIGNALIERPDLFGAAMPQVGVLDSIGAALRDPNGPVNWPEFGDPNSESGFKSLVGMSAYQKVHDGTPFPAVMLSHGFNDPRVAVWHSAKMAARLQRASSSDKPVLLNIDYDSGHGVGSTQSSVNRERADLISFMLWQFGVDGYAPKPAEVRQAAK</sequence>
<gene>
    <name evidence="8" type="ORF">IU514_05025</name>
</gene>
<feature type="domain" description="Peptidase S9A N-terminal" evidence="7">
    <location>
        <begin position="4"/>
        <end position="335"/>
    </location>
</feature>
<dbReference type="InterPro" id="IPR001375">
    <property type="entry name" value="Peptidase_S9_cat"/>
</dbReference>
<dbReference type="InterPro" id="IPR029058">
    <property type="entry name" value="AB_hydrolase_fold"/>
</dbReference>
<proteinExistence type="predicted"/>
<evidence type="ECO:0000259" key="6">
    <source>
        <dbReference type="Pfam" id="PF00326"/>
    </source>
</evidence>
<dbReference type="Gene3D" id="2.130.10.120">
    <property type="entry name" value="Prolyl oligopeptidase, N-terminal domain"/>
    <property type="match status" value="1"/>
</dbReference>
<dbReference type="Pfam" id="PF02897">
    <property type="entry name" value="Peptidase_S9_N"/>
    <property type="match status" value="1"/>
</dbReference>
<comment type="caution">
    <text evidence="8">The sequence shown here is derived from an EMBL/GenBank/DDBJ whole genome shotgun (WGS) entry which is preliminary data.</text>
</comment>
<evidence type="ECO:0000313" key="8">
    <source>
        <dbReference type="EMBL" id="MBF6023391.1"/>
    </source>
</evidence>
<keyword evidence="3" id="KW-0645">Protease</keyword>
<dbReference type="PRINTS" id="PR00862">
    <property type="entry name" value="PROLIGOPTASE"/>
</dbReference>
<dbReference type="Proteomes" id="UP001429984">
    <property type="component" value="Unassembled WGS sequence"/>
</dbReference>
<dbReference type="Pfam" id="PF00326">
    <property type="entry name" value="Peptidase_S9"/>
    <property type="match status" value="1"/>
</dbReference>
<dbReference type="InterPro" id="IPR023302">
    <property type="entry name" value="Pept_S9A_N"/>
</dbReference>
<dbReference type="EMBL" id="JADLZT010000003">
    <property type="protein sequence ID" value="MBF6023391.1"/>
    <property type="molecule type" value="Genomic_DNA"/>
</dbReference>
<evidence type="ECO:0000256" key="3">
    <source>
        <dbReference type="ARBA" id="ARBA00022670"/>
    </source>
</evidence>
<dbReference type="PANTHER" id="PTHR42881:SF2">
    <property type="entry name" value="PROLYL ENDOPEPTIDASE"/>
    <property type="match status" value="1"/>
</dbReference>
<protein>
    <recommendedName>
        <fullName evidence="2">prolyl oligopeptidase</fullName>
        <ecNumber evidence="2">3.4.21.26</ecNumber>
    </recommendedName>
</protein>
<dbReference type="InterPro" id="IPR002470">
    <property type="entry name" value="Peptidase_S9A"/>
</dbReference>
<dbReference type="SUPFAM" id="SSF53474">
    <property type="entry name" value="alpha/beta-Hydrolases"/>
    <property type="match status" value="1"/>
</dbReference>
<evidence type="ECO:0000256" key="4">
    <source>
        <dbReference type="ARBA" id="ARBA00022801"/>
    </source>
</evidence>
<evidence type="ECO:0000313" key="9">
    <source>
        <dbReference type="Proteomes" id="UP001429984"/>
    </source>
</evidence>
<dbReference type="PANTHER" id="PTHR42881">
    <property type="entry name" value="PROLYL ENDOPEPTIDASE"/>
    <property type="match status" value="1"/>
</dbReference>
<evidence type="ECO:0000256" key="5">
    <source>
        <dbReference type="ARBA" id="ARBA00022825"/>
    </source>
</evidence>
<dbReference type="EC" id="3.4.21.26" evidence="2"/>
<keyword evidence="5" id="KW-0720">Serine protease</keyword>
<dbReference type="InterPro" id="IPR051167">
    <property type="entry name" value="Prolyl_oligopep/macrocyclase"/>
</dbReference>
<organism evidence="8 9">
    <name type="scientific">Lysobacter niastensis</name>
    <dbReference type="NCBI Taxonomy" id="380629"/>
    <lineage>
        <taxon>Bacteria</taxon>
        <taxon>Pseudomonadati</taxon>
        <taxon>Pseudomonadota</taxon>
        <taxon>Gammaproteobacteria</taxon>
        <taxon>Lysobacterales</taxon>
        <taxon>Lysobacteraceae</taxon>
        <taxon>Lysobacter</taxon>
    </lineage>
</organism>
<keyword evidence="9" id="KW-1185">Reference proteome</keyword>
<name>A0ABS0B6V5_9GAMM</name>